<dbReference type="AlphaFoldDB" id="A0AA43QS99"/>
<feature type="compositionally biased region" description="Polar residues" evidence="6">
    <location>
        <begin position="1"/>
        <end position="18"/>
    </location>
</feature>
<evidence type="ECO:0000313" key="9">
    <source>
        <dbReference type="Proteomes" id="UP001161017"/>
    </source>
</evidence>
<dbReference type="GO" id="GO:0008622">
    <property type="term" value="C:epsilon DNA polymerase complex"/>
    <property type="evidence" value="ECO:0007669"/>
    <property type="project" value="TreeGrafter"/>
</dbReference>
<organism evidence="8 9">
    <name type="scientific">Ramalina farinacea</name>
    <dbReference type="NCBI Taxonomy" id="258253"/>
    <lineage>
        <taxon>Eukaryota</taxon>
        <taxon>Fungi</taxon>
        <taxon>Dikarya</taxon>
        <taxon>Ascomycota</taxon>
        <taxon>Pezizomycotina</taxon>
        <taxon>Lecanoromycetes</taxon>
        <taxon>OSLEUM clade</taxon>
        <taxon>Lecanoromycetidae</taxon>
        <taxon>Lecanorales</taxon>
        <taxon>Lecanorineae</taxon>
        <taxon>Ramalinaceae</taxon>
        <taxon>Ramalina</taxon>
    </lineage>
</organism>
<dbReference type="PANTHER" id="PTHR46172:SF1">
    <property type="entry name" value="DNA POLYMERASE EPSILON SUBUNIT 3"/>
    <property type="match status" value="1"/>
</dbReference>
<dbReference type="GO" id="GO:0046982">
    <property type="term" value="F:protein heterodimerization activity"/>
    <property type="evidence" value="ECO:0007669"/>
    <property type="project" value="InterPro"/>
</dbReference>
<keyword evidence="9" id="KW-1185">Reference proteome</keyword>
<feature type="domain" description="Transcription factor CBF/NF-Y/archaeal histone" evidence="7">
    <location>
        <begin position="38"/>
        <end position="102"/>
    </location>
</feature>
<reference evidence="8" key="1">
    <citation type="journal article" date="2023" name="Genome Biol. Evol.">
        <title>First Whole Genome Sequence and Flow Cytometry Genome Size Data for the Lichen-Forming Fungus Ramalina farinacea (Ascomycota).</title>
        <authorList>
            <person name="Llewellyn T."/>
            <person name="Mian S."/>
            <person name="Hill R."/>
            <person name="Leitch I.J."/>
            <person name="Gaya E."/>
        </authorList>
    </citation>
    <scope>NUCLEOTIDE SEQUENCE</scope>
    <source>
        <strain evidence="8">LIQ254RAFAR</strain>
    </source>
</reference>
<sequence length="236" mass="26036">MPPRKSNASAISLANEDNTAGEGTPSRGRDGINIEDLSLPRTMVQRLAKGVLPANTSITKDGITAMQKSATVFINHLASQAHESIQTNNRKTIPPQAISEALHDTEFDGFIGRVEAELRRFNEVQTGKRNDYRRKVKEGKNPSGPFEPGEFNPDEDPGQDEDDDPGEDEEQGEGVNEEGDATEEDEDDEDDEDEYPDAGHRAESLGMEDPEEEERQRRGRYGYGAVDDTSEDEDVG</sequence>
<dbReference type="InterPro" id="IPR051377">
    <property type="entry name" value="DNA_Pol-Epsilon_Subunit"/>
</dbReference>
<comment type="subcellular location">
    <subcellularLocation>
        <location evidence="1">Nucleus</location>
    </subcellularLocation>
</comment>
<protein>
    <recommendedName>
        <fullName evidence="4">DNA polymerase epsilon subunit D</fullName>
    </recommendedName>
    <alternativeName>
        <fullName evidence="5">DNA polymerase II subunit D</fullName>
    </alternativeName>
</protein>
<evidence type="ECO:0000256" key="1">
    <source>
        <dbReference type="ARBA" id="ARBA00004123"/>
    </source>
</evidence>
<dbReference type="GO" id="GO:0006974">
    <property type="term" value="P:DNA damage response"/>
    <property type="evidence" value="ECO:0007669"/>
    <property type="project" value="TreeGrafter"/>
</dbReference>
<name>A0AA43QS99_9LECA</name>
<dbReference type="InterPro" id="IPR009072">
    <property type="entry name" value="Histone-fold"/>
</dbReference>
<keyword evidence="3" id="KW-0539">Nucleus</keyword>
<comment type="caution">
    <text evidence="8">The sequence shown here is derived from an EMBL/GenBank/DDBJ whole genome shotgun (WGS) entry which is preliminary data.</text>
</comment>
<evidence type="ECO:0000256" key="2">
    <source>
        <dbReference type="ARBA" id="ARBA00022705"/>
    </source>
</evidence>
<feature type="region of interest" description="Disordered" evidence="6">
    <location>
        <begin position="129"/>
        <end position="236"/>
    </location>
</feature>
<dbReference type="SUPFAM" id="SSF47113">
    <property type="entry name" value="Histone-fold"/>
    <property type="match status" value="1"/>
</dbReference>
<dbReference type="CDD" id="cd22928">
    <property type="entry name" value="HFD_POLE3_DPB4"/>
    <property type="match status" value="1"/>
</dbReference>
<dbReference type="EMBL" id="JAPUFD010000012">
    <property type="protein sequence ID" value="MDI1490624.1"/>
    <property type="molecule type" value="Genomic_DNA"/>
</dbReference>
<feature type="compositionally biased region" description="Acidic residues" evidence="6">
    <location>
        <begin position="152"/>
        <end position="196"/>
    </location>
</feature>
<evidence type="ECO:0000256" key="5">
    <source>
        <dbReference type="ARBA" id="ARBA00042096"/>
    </source>
</evidence>
<keyword evidence="2" id="KW-0235">DNA replication</keyword>
<accession>A0AA43QS99</accession>
<dbReference type="Proteomes" id="UP001161017">
    <property type="component" value="Unassembled WGS sequence"/>
</dbReference>
<evidence type="ECO:0000259" key="7">
    <source>
        <dbReference type="Pfam" id="PF00808"/>
    </source>
</evidence>
<evidence type="ECO:0000313" key="8">
    <source>
        <dbReference type="EMBL" id="MDI1490624.1"/>
    </source>
</evidence>
<dbReference type="GO" id="GO:0008623">
    <property type="term" value="C:CHRAC"/>
    <property type="evidence" value="ECO:0007669"/>
    <property type="project" value="TreeGrafter"/>
</dbReference>
<proteinExistence type="predicted"/>
<dbReference type="GO" id="GO:0031490">
    <property type="term" value="F:chromatin DNA binding"/>
    <property type="evidence" value="ECO:0007669"/>
    <property type="project" value="TreeGrafter"/>
</dbReference>
<dbReference type="InterPro" id="IPR003958">
    <property type="entry name" value="CBFA_NFYB_domain"/>
</dbReference>
<dbReference type="Gene3D" id="1.10.20.10">
    <property type="entry name" value="Histone, subunit A"/>
    <property type="match status" value="1"/>
</dbReference>
<evidence type="ECO:0000256" key="6">
    <source>
        <dbReference type="SAM" id="MobiDB-lite"/>
    </source>
</evidence>
<evidence type="ECO:0000256" key="4">
    <source>
        <dbReference type="ARBA" id="ARBA00039775"/>
    </source>
</evidence>
<gene>
    <name evidence="8" type="ORF">OHK93_001828</name>
</gene>
<feature type="region of interest" description="Disordered" evidence="6">
    <location>
        <begin position="1"/>
        <end position="32"/>
    </location>
</feature>
<dbReference type="GO" id="GO:0006272">
    <property type="term" value="P:leading strand elongation"/>
    <property type="evidence" value="ECO:0007669"/>
    <property type="project" value="TreeGrafter"/>
</dbReference>
<dbReference type="PANTHER" id="PTHR46172">
    <property type="entry name" value="DNA POLYMERASE EPSILON SUBUNIT 3"/>
    <property type="match status" value="1"/>
</dbReference>
<dbReference type="GO" id="GO:0031507">
    <property type="term" value="P:heterochromatin formation"/>
    <property type="evidence" value="ECO:0007669"/>
    <property type="project" value="TreeGrafter"/>
</dbReference>
<evidence type="ECO:0000256" key="3">
    <source>
        <dbReference type="ARBA" id="ARBA00023242"/>
    </source>
</evidence>
<dbReference type="Pfam" id="PF00808">
    <property type="entry name" value="CBFD_NFYB_HMF"/>
    <property type="match status" value="1"/>
</dbReference>